<feature type="domain" description="Rapamycin-insensitive companion of mTOR middle" evidence="1">
    <location>
        <begin position="2"/>
        <end position="174"/>
    </location>
</feature>
<evidence type="ECO:0000259" key="1">
    <source>
        <dbReference type="SMART" id="SM01307"/>
    </source>
</evidence>
<keyword evidence="4" id="KW-1185">Reference proteome</keyword>
<dbReference type="STRING" id="1054147.F4PXH0"/>
<sequence>MFSTMAWTPENLKFVRVACVTLEVLISYDIGFEYLKDNKTIVQISEMLKLELEIHQNAAKAGTPVPQGSHDTKGGRLLSPEKVLKTMAREYFTMLGTLSSNLLGLEIMSRNHIFDYIKPLAELPGRDDLSHLIMTSLDYNVPGASRHILQKILTSNSRVVRYLATKYMRYLLRSGAHDFSNWGVELLVAQLNDPDTKVSQLALNVLDEACDDPNGLDSLIHLQPPLLKLGKNGKSLMLRFLSRKSGLDYLLGTSFVEQEEKLWLSGENANYVIQVEGAISEALTPLIWRQREAPDQGNNGVYLPPHFYGELAKTEEGCDILKRSNSFPTFVKIATDQRANPLERRAAIFAIGQIGSSQAGFRFLEDHNVVPLIVEMAEKATCLSLRGTCFYALGMISCIERANEILSKCGWESPSDLTSRISVPKDLQKSTFLKITPYDFKGSWAGNAVDPLQSLLDNAIKQEIVTFVGNLASHITAETASKNLKRLKLKHPDLFASGDMLFMAFSLLDHYKYRLITRRFIYDCFDTAIFSSDPFENTNVTYDECLSMSSSNDAF</sequence>
<dbReference type="PANTHER" id="PTHR13298">
    <property type="entry name" value="CYTOSOLIC REGULATOR PIANISSIMO"/>
    <property type="match status" value="1"/>
</dbReference>
<dbReference type="InterPro" id="IPR028268">
    <property type="entry name" value="Pianissimo_fam"/>
</dbReference>
<dbReference type="Proteomes" id="UP000007797">
    <property type="component" value="Unassembled WGS sequence"/>
</dbReference>
<dbReference type="Pfam" id="PF14666">
    <property type="entry name" value="RICTOR_M"/>
    <property type="match status" value="1"/>
</dbReference>
<gene>
    <name evidence="3" type="primary">piaA</name>
    <name evidence="3" type="ORF">DFA_00057</name>
</gene>
<dbReference type="GO" id="GO:0043520">
    <property type="term" value="P:regulation of myosin II filament assembly"/>
    <property type="evidence" value="ECO:0007669"/>
    <property type="project" value="EnsemblProtists"/>
</dbReference>
<protein>
    <submittedName>
        <fullName evidence="3">Cytosolic regulator of adenylyl cyclase</fullName>
    </submittedName>
</protein>
<dbReference type="OMA" id="NWISGER"/>
<dbReference type="GO" id="GO:0050765">
    <property type="term" value="P:negative regulation of phagocytosis"/>
    <property type="evidence" value="ECO:0007669"/>
    <property type="project" value="EnsemblProtists"/>
</dbReference>
<dbReference type="GO" id="GO:0030010">
    <property type="term" value="P:establishment of cell polarity"/>
    <property type="evidence" value="ECO:0007669"/>
    <property type="project" value="EnsemblProtists"/>
</dbReference>
<dbReference type="Pfam" id="PF14668">
    <property type="entry name" value="RICTOR_V"/>
    <property type="match status" value="1"/>
</dbReference>
<dbReference type="SMART" id="SM01307">
    <property type="entry name" value="RICTOR_M"/>
    <property type="match status" value="1"/>
</dbReference>
<dbReference type="GO" id="GO:0043327">
    <property type="term" value="P:chemotaxis to cAMP"/>
    <property type="evidence" value="ECO:0007669"/>
    <property type="project" value="EnsemblProtists"/>
</dbReference>
<dbReference type="InterPro" id="IPR011989">
    <property type="entry name" value="ARM-like"/>
</dbReference>
<dbReference type="GO" id="GO:0031932">
    <property type="term" value="C:TORC2 complex"/>
    <property type="evidence" value="ECO:0007669"/>
    <property type="project" value="EnsemblProtists"/>
</dbReference>
<dbReference type="GO" id="GO:1903665">
    <property type="term" value="P:negative regulation of asexual reproduction"/>
    <property type="evidence" value="ECO:0007669"/>
    <property type="project" value="EnsemblProtists"/>
</dbReference>
<dbReference type="GO" id="GO:0106070">
    <property type="term" value="P:regulation of adenylate cyclase-activating G protein-coupled receptor signaling pathway"/>
    <property type="evidence" value="ECO:0007669"/>
    <property type="project" value="EnsemblProtists"/>
</dbReference>
<evidence type="ECO:0000313" key="3">
    <source>
        <dbReference type="EMBL" id="EGG19480.1"/>
    </source>
</evidence>
<dbReference type="GO" id="GO:0051602">
    <property type="term" value="P:response to electrical stimulus"/>
    <property type="evidence" value="ECO:0007669"/>
    <property type="project" value="EnsemblProtists"/>
</dbReference>
<dbReference type="EMBL" id="GL883014">
    <property type="protein sequence ID" value="EGG19480.1"/>
    <property type="molecule type" value="Genomic_DNA"/>
</dbReference>
<dbReference type="InterPro" id="IPR029453">
    <property type="entry name" value="Rictor_IV"/>
</dbReference>
<dbReference type="PANTHER" id="PTHR13298:SF11">
    <property type="entry name" value="RAPAMYCIN-INSENSITIVE COMPANION OF MTOR"/>
    <property type="match status" value="1"/>
</dbReference>
<dbReference type="GO" id="GO:0010856">
    <property type="term" value="F:adenylate cyclase activator activity"/>
    <property type="evidence" value="ECO:0007669"/>
    <property type="project" value="EnsemblProtists"/>
</dbReference>
<proteinExistence type="predicted"/>
<feature type="domain" description="Rapamycin-insensitive companion of mTOR" evidence="2">
    <location>
        <begin position="341"/>
        <end position="413"/>
    </location>
</feature>
<organism evidence="3 4">
    <name type="scientific">Cavenderia fasciculata</name>
    <name type="common">Slime mold</name>
    <name type="synonym">Dictyostelium fasciculatum</name>
    <dbReference type="NCBI Taxonomy" id="261658"/>
    <lineage>
        <taxon>Eukaryota</taxon>
        <taxon>Amoebozoa</taxon>
        <taxon>Evosea</taxon>
        <taxon>Eumycetozoa</taxon>
        <taxon>Dictyostelia</taxon>
        <taxon>Acytosteliales</taxon>
        <taxon>Cavenderiaceae</taxon>
        <taxon>Cavenderia</taxon>
    </lineage>
</organism>
<name>F4PXH0_CACFS</name>
<dbReference type="SMART" id="SM01303">
    <property type="entry name" value="RasGEF_N_2"/>
    <property type="match status" value="1"/>
</dbReference>
<dbReference type="OrthoDB" id="14744at2759"/>
<dbReference type="GO" id="GO:0051897">
    <property type="term" value="P:positive regulation of phosphatidylinositol 3-kinase/protein kinase B signal transduction"/>
    <property type="evidence" value="ECO:0007669"/>
    <property type="project" value="EnsemblProtists"/>
</dbReference>
<dbReference type="GO" id="GO:0005829">
    <property type="term" value="C:cytosol"/>
    <property type="evidence" value="ECO:0007669"/>
    <property type="project" value="EnsemblProtists"/>
</dbReference>
<dbReference type="GeneID" id="14871548"/>
<dbReference type="GO" id="GO:0000281">
    <property type="term" value="P:mitotic cytokinesis"/>
    <property type="evidence" value="ECO:0007669"/>
    <property type="project" value="EnsemblProtists"/>
</dbReference>
<evidence type="ECO:0000259" key="2">
    <source>
        <dbReference type="SMART" id="SM01310"/>
    </source>
</evidence>
<dbReference type="Pfam" id="PF14663">
    <property type="entry name" value="RasGEF_N_2"/>
    <property type="match status" value="1"/>
</dbReference>
<dbReference type="InterPro" id="IPR016024">
    <property type="entry name" value="ARM-type_fold"/>
</dbReference>
<accession>F4PXH0</accession>
<dbReference type="SMART" id="SM01310">
    <property type="entry name" value="RICTOR_V"/>
    <property type="match status" value="1"/>
</dbReference>
<reference evidence="4" key="1">
    <citation type="journal article" date="2011" name="Genome Res.">
        <title>Phylogeny-wide analysis of social amoeba genomes highlights ancient origins for complex intercellular communication.</title>
        <authorList>
            <person name="Heidel A.J."/>
            <person name="Lawal H.M."/>
            <person name="Felder M."/>
            <person name="Schilde C."/>
            <person name="Helps N.R."/>
            <person name="Tunggal B."/>
            <person name="Rivero F."/>
            <person name="John U."/>
            <person name="Schleicher M."/>
            <person name="Eichinger L."/>
            <person name="Platzer M."/>
            <person name="Noegel A.A."/>
            <person name="Schaap P."/>
            <person name="Gloeckner G."/>
        </authorList>
    </citation>
    <scope>NUCLEOTIDE SEQUENCE [LARGE SCALE GENOMIC DNA]</scope>
    <source>
        <strain evidence="4">SH3</strain>
    </source>
</reference>
<dbReference type="KEGG" id="dfa:DFA_00057"/>
<dbReference type="InterPro" id="IPR029452">
    <property type="entry name" value="RICTOR_V"/>
</dbReference>
<dbReference type="GO" id="GO:0140986">
    <property type="term" value="P:G protein-coupled chemorepellent receptor signaling pathway"/>
    <property type="evidence" value="ECO:0007669"/>
    <property type="project" value="EnsemblProtists"/>
</dbReference>
<dbReference type="GO" id="GO:0031152">
    <property type="term" value="P:aggregation involved in sorocarp development"/>
    <property type="evidence" value="ECO:0007669"/>
    <property type="project" value="EnsemblProtists"/>
</dbReference>
<evidence type="ECO:0000313" key="4">
    <source>
        <dbReference type="Proteomes" id="UP000007797"/>
    </source>
</evidence>
<dbReference type="SUPFAM" id="SSF48371">
    <property type="entry name" value="ARM repeat"/>
    <property type="match status" value="1"/>
</dbReference>
<dbReference type="InterPro" id="IPR029451">
    <property type="entry name" value="RICTOR_M"/>
</dbReference>
<dbReference type="GO" id="GO:0046580">
    <property type="term" value="P:negative regulation of Ras protein signal transduction"/>
    <property type="evidence" value="ECO:0007669"/>
    <property type="project" value="EnsemblProtists"/>
</dbReference>
<dbReference type="AlphaFoldDB" id="F4PXH0"/>
<dbReference type="Gene3D" id="1.25.10.10">
    <property type="entry name" value="Leucine-rich Repeat Variant"/>
    <property type="match status" value="1"/>
</dbReference>
<dbReference type="RefSeq" id="XP_004357774.1">
    <property type="nucleotide sequence ID" value="XM_004357717.1"/>
</dbReference>
<dbReference type="GO" id="GO:0038203">
    <property type="term" value="P:TORC2 signaling"/>
    <property type="evidence" value="ECO:0007669"/>
    <property type="project" value="EnsemblProtists"/>
</dbReference>